<reference evidence="2" key="2">
    <citation type="submission" date="2020-11" db="EMBL/GenBank/DDBJ databases">
        <authorList>
            <person name="McCartney M.A."/>
            <person name="Auch B."/>
            <person name="Kono T."/>
            <person name="Mallez S."/>
            <person name="Becker A."/>
            <person name="Gohl D.M."/>
            <person name="Silverstein K.A.T."/>
            <person name="Koren S."/>
            <person name="Bechman K.B."/>
            <person name="Herman A."/>
            <person name="Abrahante J.E."/>
            <person name="Garbe J."/>
        </authorList>
    </citation>
    <scope>NUCLEOTIDE SEQUENCE</scope>
    <source>
        <strain evidence="2">Duluth1</strain>
        <tissue evidence="2">Whole animal</tissue>
    </source>
</reference>
<gene>
    <name evidence="2" type="ORF">DPMN_100966</name>
</gene>
<proteinExistence type="predicted"/>
<keyword evidence="3" id="KW-1185">Reference proteome</keyword>
<dbReference type="AlphaFoldDB" id="A0A9D4R8P2"/>
<dbReference type="EMBL" id="JAIWYP010000003">
    <property type="protein sequence ID" value="KAH3858343.1"/>
    <property type="molecule type" value="Genomic_DNA"/>
</dbReference>
<evidence type="ECO:0000313" key="2">
    <source>
        <dbReference type="EMBL" id="KAH3858343.1"/>
    </source>
</evidence>
<comment type="caution">
    <text evidence="2">The sequence shown here is derived from an EMBL/GenBank/DDBJ whole genome shotgun (WGS) entry which is preliminary data.</text>
</comment>
<dbReference type="Proteomes" id="UP000828390">
    <property type="component" value="Unassembled WGS sequence"/>
</dbReference>
<feature type="region of interest" description="Disordered" evidence="1">
    <location>
        <begin position="40"/>
        <end position="96"/>
    </location>
</feature>
<name>A0A9D4R8P2_DREPO</name>
<evidence type="ECO:0000256" key="1">
    <source>
        <dbReference type="SAM" id="MobiDB-lite"/>
    </source>
</evidence>
<accession>A0A9D4R8P2</accession>
<feature type="compositionally biased region" description="Basic and acidic residues" evidence="1">
    <location>
        <begin position="85"/>
        <end position="96"/>
    </location>
</feature>
<sequence>MKISGCGNHLFQADYARERWNDCCNNGTMQTYLGGAEVTQGVDPVSGHTPTEQEKSQVLLELTHHQPHQSSQQSHATHHSTRLKSKTEELLAEKHA</sequence>
<evidence type="ECO:0000313" key="3">
    <source>
        <dbReference type="Proteomes" id="UP000828390"/>
    </source>
</evidence>
<organism evidence="2 3">
    <name type="scientific">Dreissena polymorpha</name>
    <name type="common">Zebra mussel</name>
    <name type="synonym">Mytilus polymorpha</name>
    <dbReference type="NCBI Taxonomy" id="45954"/>
    <lineage>
        <taxon>Eukaryota</taxon>
        <taxon>Metazoa</taxon>
        <taxon>Spiralia</taxon>
        <taxon>Lophotrochozoa</taxon>
        <taxon>Mollusca</taxon>
        <taxon>Bivalvia</taxon>
        <taxon>Autobranchia</taxon>
        <taxon>Heteroconchia</taxon>
        <taxon>Euheterodonta</taxon>
        <taxon>Imparidentia</taxon>
        <taxon>Neoheterodontei</taxon>
        <taxon>Myida</taxon>
        <taxon>Dreissenoidea</taxon>
        <taxon>Dreissenidae</taxon>
        <taxon>Dreissena</taxon>
    </lineage>
</organism>
<protein>
    <submittedName>
        <fullName evidence="2">Uncharacterized protein</fullName>
    </submittedName>
</protein>
<reference evidence="2" key="1">
    <citation type="journal article" date="2019" name="bioRxiv">
        <title>The Genome of the Zebra Mussel, Dreissena polymorpha: A Resource for Invasive Species Research.</title>
        <authorList>
            <person name="McCartney M.A."/>
            <person name="Auch B."/>
            <person name="Kono T."/>
            <person name="Mallez S."/>
            <person name="Zhang Y."/>
            <person name="Obille A."/>
            <person name="Becker A."/>
            <person name="Abrahante J.E."/>
            <person name="Garbe J."/>
            <person name="Badalamenti J.P."/>
            <person name="Herman A."/>
            <person name="Mangelson H."/>
            <person name="Liachko I."/>
            <person name="Sullivan S."/>
            <person name="Sone E.D."/>
            <person name="Koren S."/>
            <person name="Silverstein K.A.T."/>
            <person name="Beckman K.B."/>
            <person name="Gohl D.M."/>
        </authorList>
    </citation>
    <scope>NUCLEOTIDE SEQUENCE</scope>
    <source>
        <strain evidence="2">Duluth1</strain>
        <tissue evidence="2">Whole animal</tissue>
    </source>
</reference>